<dbReference type="InterPro" id="IPR033533">
    <property type="entry name" value="PRR27"/>
</dbReference>
<organism evidence="3 4">
    <name type="scientific">Marmota marmota marmota</name>
    <name type="common">Alpine marmot</name>
    <dbReference type="NCBI Taxonomy" id="9994"/>
    <lineage>
        <taxon>Eukaryota</taxon>
        <taxon>Metazoa</taxon>
        <taxon>Chordata</taxon>
        <taxon>Craniata</taxon>
        <taxon>Vertebrata</taxon>
        <taxon>Euteleostomi</taxon>
        <taxon>Mammalia</taxon>
        <taxon>Eutheria</taxon>
        <taxon>Euarchontoglires</taxon>
        <taxon>Glires</taxon>
        <taxon>Rodentia</taxon>
        <taxon>Sciuromorpha</taxon>
        <taxon>Sciuridae</taxon>
        <taxon>Xerinae</taxon>
        <taxon>Marmotini</taxon>
        <taxon>Marmota</taxon>
    </lineage>
</organism>
<evidence type="ECO:0000313" key="4">
    <source>
        <dbReference type="Proteomes" id="UP000694407"/>
    </source>
</evidence>
<feature type="signal peptide" evidence="2">
    <location>
        <begin position="1"/>
        <end position="15"/>
    </location>
</feature>
<evidence type="ECO:0000256" key="1">
    <source>
        <dbReference type="SAM" id="MobiDB-lite"/>
    </source>
</evidence>
<dbReference type="Ensembl" id="ENSMMMT00000032000.1">
    <property type="protein sequence ID" value="ENSMMMP00000028305.1"/>
    <property type="gene ID" value="ENSMMMG00000024661.1"/>
</dbReference>
<dbReference type="Proteomes" id="UP000694407">
    <property type="component" value="Unplaced"/>
</dbReference>
<evidence type="ECO:0000256" key="2">
    <source>
        <dbReference type="SAM" id="SignalP"/>
    </source>
</evidence>
<feature type="chain" id="PRO_5034676261" evidence="2">
    <location>
        <begin position="16"/>
        <end position="279"/>
    </location>
</feature>
<accession>A0A8C6AC36</accession>
<keyword evidence="4" id="KW-1185">Reference proteome</keyword>
<reference evidence="3" key="2">
    <citation type="submission" date="2025-09" db="UniProtKB">
        <authorList>
            <consortium name="Ensembl"/>
        </authorList>
    </citation>
    <scope>IDENTIFICATION</scope>
</reference>
<feature type="region of interest" description="Disordered" evidence="1">
    <location>
        <begin position="202"/>
        <end position="260"/>
    </location>
</feature>
<dbReference type="AlphaFoldDB" id="A0A8C6AC36"/>
<reference evidence="3" key="1">
    <citation type="submission" date="2025-08" db="UniProtKB">
        <authorList>
            <consortium name="Ensembl"/>
        </authorList>
    </citation>
    <scope>IDENTIFICATION</scope>
</reference>
<dbReference type="GeneTree" id="ENSGT00530000064615"/>
<dbReference type="GO" id="GO:0070062">
    <property type="term" value="C:extracellular exosome"/>
    <property type="evidence" value="ECO:0007669"/>
    <property type="project" value="TreeGrafter"/>
</dbReference>
<name>A0A8C6AC36_MARMA</name>
<feature type="compositionally biased region" description="Polar residues" evidence="1">
    <location>
        <begin position="50"/>
        <end position="59"/>
    </location>
</feature>
<evidence type="ECO:0000313" key="3">
    <source>
        <dbReference type="Ensembl" id="ENSMMMP00000028305.1"/>
    </source>
</evidence>
<keyword evidence="2" id="KW-0732">Signal</keyword>
<sequence>MKLLLWVCILCIAFARKDVSSYGYPLNPSLDIPYGSPNDDFPTRRLPTLSYPQMNSGMNSGPKYPVADSESGQSPYPWVQSASGSPYVYQVPIPHYYPPPPPPPPPSPPRAFPFSHPLSMSAASAEPASLSFESESAAVTSMPVAAEPAAESLSSELTADPLSSVEPGEVTDALTAAAKHAASQSAAVKSVASLPADVPSTATELTGADMPDTQSASAKSDAAEHAVGHSASVKPGGNKPILDKPAISESQPSPLDQVGCQYLTTGMHEICRRRNTTSP</sequence>
<dbReference type="PANTHER" id="PTHR39415">
    <property type="entry name" value="PROLINE-RICH PROTEIN 27"/>
    <property type="match status" value="1"/>
</dbReference>
<dbReference type="PANTHER" id="PTHR39415:SF1">
    <property type="entry name" value="PROLINE-RICH PROTEIN 27"/>
    <property type="match status" value="1"/>
</dbReference>
<protein>
    <submittedName>
        <fullName evidence="3">Uncharacterized protein</fullName>
    </submittedName>
</protein>
<proteinExistence type="predicted"/>
<feature type="region of interest" description="Disordered" evidence="1">
    <location>
        <begin position="50"/>
        <end position="75"/>
    </location>
</feature>